<dbReference type="Proteomes" id="UP001168990">
    <property type="component" value="Unassembled WGS sequence"/>
</dbReference>
<organism evidence="4 5">
    <name type="scientific">Microctonus aethiopoides</name>
    <dbReference type="NCBI Taxonomy" id="144406"/>
    <lineage>
        <taxon>Eukaryota</taxon>
        <taxon>Metazoa</taxon>
        <taxon>Ecdysozoa</taxon>
        <taxon>Arthropoda</taxon>
        <taxon>Hexapoda</taxon>
        <taxon>Insecta</taxon>
        <taxon>Pterygota</taxon>
        <taxon>Neoptera</taxon>
        <taxon>Endopterygota</taxon>
        <taxon>Hymenoptera</taxon>
        <taxon>Apocrita</taxon>
        <taxon>Ichneumonoidea</taxon>
        <taxon>Braconidae</taxon>
        <taxon>Euphorinae</taxon>
        <taxon>Microctonus</taxon>
    </lineage>
</organism>
<dbReference type="PANTHER" id="PTHR21600:SF83">
    <property type="entry name" value="PSEUDOURIDYLATE SYNTHASE RPUSD4, MITOCHONDRIAL"/>
    <property type="match status" value="1"/>
</dbReference>
<dbReference type="PANTHER" id="PTHR21600">
    <property type="entry name" value="MITOCHONDRIAL RNA PSEUDOURIDINE SYNTHASE"/>
    <property type="match status" value="1"/>
</dbReference>
<evidence type="ECO:0000313" key="5">
    <source>
        <dbReference type="Proteomes" id="UP001168990"/>
    </source>
</evidence>
<protein>
    <recommendedName>
        <fullName evidence="6">Pseudouridine synthase RsuA/RluA-like domain-containing protein</fullName>
    </recommendedName>
</protein>
<evidence type="ECO:0000256" key="3">
    <source>
        <dbReference type="ARBA" id="ARBA00023235"/>
    </source>
</evidence>
<dbReference type="SUPFAM" id="SSF55120">
    <property type="entry name" value="Pseudouridine synthase"/>
    <property type="match status" value="1"/>
</dbReference>
<evidence type="ECO:0000256" key="2">
    <source>
        <dbReference type="ARBA" id="ARBA00010876"/>
    </source>
</evidence>
<comment type="similarity">
    <text evidence="2">Belongs to the pseudouridine synthase RluA family.</text>
</comment>
<evidence type="ECO:0008006" key="6">
    <source>
        <dbReference type="Google" id="ProtNLM"/>
    </source>
</evidence>
<evidence type="ECO:0000256" key="1">
    <source>
        <dbReference type="ARBA" id="ARBA00001166"/>
    </source>
</evidence>
<dbReference type="InterPro" id="IPR050188">
    <property type="entry name" value="RluA_PseudoU_synthase"/>
</dbReference>
<reference evidence="4" key="1">
    <citation type="journal article" date="2023" name="bioRxiv">
        <title>Scaffold-level genome assemblies of two parasitoid biocontrol wasps reveal the parthenogenesis mechanism and an associated novel virus.</title>
        <authorList>
            <person name="Inwood S."/>
            <person name="Skelly J."/>
            <person name="Guhlin J."/>
            <person name="Harrop T."/>
            <person name="Goldson S."/>
            <person name="Dearden P."/>
        </authorList>
    </citation>
    <scope>NUCLEOTIDE SEQUENCE</scope>
    <source>
        <strain evidence="4">Irish</strain>
        <tissue evidence="4">Whole body</tissue>
    </source>
</reference>
<dbReference type="GO" id="GO:0009982">
    <property type="term" value="F:pseudouridine synthase activity"/>
    <property type="evidence" value="ECO:0007669"/>
    <property type="project" value="InterPro"/>
</dbReference>
<evidence type="ECO:0000313" key="4">
    <source>
        <dbReference type="EMBL" id="KAK0174062.1"/>
    </source>
</evidence>
<dbReference type="EMBL" id="JAQQBS010000002">
    <property type="protein sequence ID" value="KAK0174062.1"/>
    <property type="molecule type" value="Genomic_DNA"/>
</dbReference>
<comment type="catalytic activity">
    <reaction evidence="1">
        <text>a uridine in mRNA = a pseudouridine in mRNA</text>
        <dbReference type="Rhea" id="RHEA:56644"/>
        <dbReference type="Rhea" id="RHEA-COMP:14658"/>
        <dbReference type="Rhea" id="RHEA-COMP:14659"/>
        <dbReference type="ChEBI" id="CHEBI:65314"/>
        <dbReference type="ChEBI" id="CHEBI:65315"/>
    </reaction>
</comment>
<dbReference type="GO" id="GO:0003723">
    <property type="term" value="F:RNA binding"/>
    <property type="evidence" value="ECO:0007669"/>
    <property type="project" value="InterPro"/>
</dbReference>
<reference evidence="4" key="2">
    <citation type="submission" date="2023-03" db="EMBL/GenBank/DDBJ databases">
        <authorList>
            <person name="Inwood S.N."/>
            <person name="Skelly J.G."/>
            <person name="Guhlin J."/>
            <person name="Harrop T.W.R."/>
            <person name="Goldson S.G."/>
            <person name="Dearden P.K."/>
        </authorList>
    </citation>
    <scope>NUCLEOTIDE SEQUENCE</scope>
    <source>
        <strain evidence="4">Irish</strain>
        <tissue evidence="4">Whole body</tissue>
    </source>
</reference>
<dbReference type="Gene3D" id="3.30.2350.10">
    <property type="entry name" value="Pseudouridine synthase"/>
    <property type="match status" value="1"/>
</dbReference>
<keyword evidence="3" id="KW-0413">Isomerase</keyword>
<name>A0AA39FQP8_9HYME</name>
<sequence length="383" mass="43135">MIGNRSIFRCLLFNIRLNHTNGQAKYPTKKKNIMDKKTALHPYRKLHPWKSLTDFTDSILNQIIYNNDGLVAINKPYGISARPRGTNAITKKNTPSGIIGEKNYTIADTLPSIAEKLGYDSLKIVKTPERFTTGVMLLSANDKITQAVDKSMKRAEGARIIPRTYWTITRRVPIYRDGERRVAMKPVTNPGSTSSQPHIVSTWGKNERDRGDIKILNVQFKVLCAATHNLASLLEIKSSTSQWHAVRLFAATILLSPILGDRIYGSRAQDVLGKYINISPFTEAAHAPPVLDKDLLQHLKLTSAKTLIIPAHVHLREMFLPWFRTKGNDITITAAPQPEFLWTCQQLQMDEQILESFNNDSENSHVINSDIELPKTTQCIAIT</sequence>
<gene>
    <name evidence="4" type="ORF">PV328_007179</name>
</gene>
<dbReference type="AlphaFoldDB" id="A0AA39FQP8"/>
<dbReference type="InterPro" id="IPR020103">
    <property type="entry name" value="PsdUridine_synth_cat_dom_sf"/>
</dbReference>
<comment type="caution">
    <text evidence="4">The sequence shown here is derived from an EMBL/GenBank/DDBJ whole genome shotgun (WGS) entry which is preliminary data.</text>
</comment>
<keyword evidence="5" id="KW-1185">Reference proteome</keyword>
<proteinExistence type="inferred from homology"/>
<accession>A0AA39FQP8</accession>
<dbReference type="GO" id="GO:0001522">
    <property type="term" value="P:pseudouridine synthesis"/>
    <property type="evidence" value="ECO:0007669"/>
    <property type="project" value="InterPro"/>
</dbReference>